<name>A0ABW2H506_9ACTN</name>
<evidence type="ECO:0000313" key="1">
    <source>
        <dbReference type="EMBL" id="MFC7246986.1"/>
    </source>
</evidence>
<organism evidence="1 2">
    <name type="scientific">Catellatospora aurea</name>
    <dbReference type="NCBI Taxonomy" id="1337874"/>
    <lineage>
        <taxon>Bacteria</taxon>
        <taxon>Bacillati</taxon>
        <taxon>Actinomycetota</taxon>
        <taxon>Actinomycetes</taxon>
        <taxon>Micromonosporales</taxon>
        <taxon>Micromonosporaceae</taxon>
        <taxon>Catellatospora</taxon>
    </lineage>
</organism>
<proteinExistence type="predicted"/>
<evidence type="ECO:0000313" key="2">
    <source>
        <dbReference type="Proteomes" id="UP001596392"/>
    </source>
</evidence>
<comment type="caution">
    <text evidence="1">The sequence shown here is derived from an EMBL/GenBank/DDBJ whole genome shotgun (WGS) entry which is preliminary data.</text>
</comment>
<reference evidence="2" key="1">
    <citation type="journal article" date="2019" name="Int. J. Syst. Evol. Microbiol.">
        <title>The Global Catalogue of Microorganisms (GCM) 10K type strain sequencing project: providing services to taxonomists for standard genome sequencing and annotation.</title>
        <authorList>
            <consortium name="The Broad Institute Genomics Platform"/>
            <consortium name="The Broad Institute Genome Sequencing Center for Infectious Disease"/>
            <person name="Wu L."/>
            <person name="Ma J."/>
        </authorList>
    </citation>
    <scope>NUCLEOTIDE SEQUENCE [LARGE SCALE GENOMIC DNA]</scope>
    <source>
        <strain evidence="2">CGMCC 1.9106</strain>
    </source>
</reference>
<accession>A0ABW2H506</accession>
<dbReference type="EMBL" id="JBHTAC010000048">
    <property type="protein sequence ID" value="MFC7246986.1"/>
    <property type="molecule type" value="Genomic_DNA"/>
</dbReference>
<dbReference type="Proteomes" id="UP001596392">
    <property type="component" value="Unassembled WGS sequence"/>
</dbReference>
<gene>
    <name evidence="1" type="ORF">ACFQO7_31295</name>
</gene>
<protein>
    <submittedName>
        <fullName evidence="1">Uncharacterized protein</fullName>
    </submittedName>
</protein>
<keyword evidence="2" id="KW-1185">Reference proteome</keyword>
<dbReference type="RefSeq" id="WP_376809764.1">
    <property type="nucleotide sequence ID" value="NZ_JBHTAC010000048.1"/>
</dbReference>
<sequence>MTLGSSLFGLTPGSDDEAKMKVAAVFYDKLVLPISSRSVTGVVRIFSDEGVPTKAFEELWVSYDAYVPASEKGQFDEALRIDREILPARGGKYRHGFKGATDEAIMKTLKLSRKRLRAIENEDRYSYLREYNGVTASAFGGAAIHRRLRQYVPCALVAFYRIEQLAALTVDATDRADDAQSMYEAVEMFVPSVRDLPWAAVADLRSHRKVRNFRQWLAGSASPGGAAGRTQAIDALWAAIDELGLSTRMEVIKGIVGAAPFPLPVNPIGLAMSGRDIVHSWRFTRSRGWLTFLHSAHKATKRGPAT</sequence>